<reference evidence="4" key="1">
    <citation type="submission" date="2022-10" db="EMBL/GenBank/DDBJ databases">
        <title>The complete genomes of actinobacterial strains from the NBC collection.</title>
        <authorList>
            <person name="Joergensen T.S."/>
            <person name="Alvarez Arevalo M."/>
            <person name="Sterndorff E.B."/>
            <person name="Faurdal D."/>
            <person name="Vuksanovic O."/>
            <person name="Mourched A.-S."/>
            <person name="Charusanti P."/>
            <person name="Shaw S."/>
            <person name="Blin K."/>
            <person name="Weber T."/>
        </authorList>
    </citation>
    <scope>NUCLEOTIDE SEQUENCE</scope>
    <source>
        <strain evidence="4">NBC_00668</strain>
    </source>
</reference>
<organism evidence="4 5">
    <name type="scientific">Streptomyces melanogenes</name>
    <dbReference type="NCBI Taxonomy" id="67326"/>
    <lineage>
        <taxon>Bacteria</taxon>
        <taxon>Bacillati</taxon>
        <taxon>Actinomycetota</taxon>
        <taxon>Actinomycetes</taxon>
        <taxon>Kitasatosporales</taxon>
        <taxon>Streptomycetaceae</taxon>
        <taxon>Streptomyces</taxon>
    </lineage>
</organism>
<feature type="transmembrane region" description="Helical" evidence="2">
    <location>
        <begin position="644"/>
        <end position="666"/>
    </location>
</feature>
<dbReference type="CDD" id="cd01823">
    <property type="entry name" value="SEST_like"/>
    <property type="match status" value="1"/>
</dbReference>
<dbReference type="SUPFAM" id="SSF52266">
    <property type="entry name" value="SGNH hydrolase"/>
    <property type="match status" value="1"/>
</dbReference>
<evidence type="ECO:0000256" key="2">
    <source>
        <dbReference type="SAM" id="Phobius"/>
    </source>
</evidence>
<dbReference type="Pfam" id="PF13472">
    <property type="entry name" value="Lipase_GDSL_2"/>
    <property type="match status" value="1"/>
</dbReference>
<feature type="transmembrane region" description="Helical" evidence="2">
    <location>
        <begin position="214"/>
        <end position="234"/>
    </location>
</feature>
<dbReference type="GO" id="GO:0016787">
    <property type="term" value="F:hydrolase activity"/>
    <property type="evidence" value="ECO:0007669"/>
    <property type="project" value="UniProtKB-KW"/>
</dbReference>
<feature type="transmembrane region" description="Helical" evidence="2">
    <location>
        <begin position="169"/>
        <end position="193"/>
    </location>
</feature>
<keyword evidence="5" id="KW-1185">Reference proteome</keyword>
<keyword evidence="4" id="KW-0378">Hydrolase</keyword>
<keyword evidence="2" id="KW-0812">Transmembrane</keyword>
<feature type="transmembrane region" description="Helical" evidence="2">
    <location>
        <begin position="240"/>
        <end position="258"/>
    </location>
</feature>
<dbReference type="RefSeq" id="WP_329404268.1">
    <property type="nucleotide sequence ID" value="NZ_CP109019.1"/>
</dbReference>
<feature type="transmembrane region" description="Helical" evidence="2">
    <location>
        <begin position="50"/>
        <end position="70"/>
    </location>
</feature>
<evidence type="ECO:0000313" key="4">
    <source>
        <dbReference type="EMBL" id="WUT87261.1"/>
    </source>
</evidence>
<dbReference type="Gene3D" id="3.40.50.1110">
    <property type="entry name" value="SGNH hydrolase"/>
    <property type="match status" value="1"/>
</dbReference>
<evidence type="ECO:0000256" key="1">
    <source>
        <dbReference type="SAM" id="MobiDB-lite"/>
    </source>
</evidence>
<accession>A0ABZ1XWX6</accession>
<proteinExistence type="predicted"/>
<feature type="region of interest" description="Disordered" evidence="1">
    <location>
        <begin position="598"/>
        <end position="622"/>
    </location>
</feature>
<dbReference type="EMBL" id="CP109019">
    <property type="protein sequence ID" value="WUT87261.1"/>
    <property type="molecule type" value="Genomic_DNA"/>
</dbReference>
<gene>
    <name evidence="4" type="ORF">OG515_36105</name>
</gene>
<dbReference type="PANTHER" id="PTHR37981">
    <property type="entry name" value="LIPASE 2"/>
    <property type="match status" value="1"/>
</dbReference>
<feature type="transmembrane region" description="Helical" evidence="2">
    <location>
        <begin position="109"/>
        <end position="129"/>
    </location>
</feature>
<feature type="transmembrane region" description="Helical" evidence="2">
    <location>
        <begin position="82"/>
        <end position="103"/>
    </location>
</feature>
<dbReference type="InterPro" id="IPR036514">
    <property type="entry name" value="SGNH_hydro_sf"/>
</dbReference>
<protein>
    <submittedName>
        <fullName evidence="4">SGNH/GDSL hydrolase family protein</fullName>
    </submittedName>
</protein>
<evidence type="ECO:0000259" key="3">
    <source>
        <dbReference type="Pfam" id="PF13472"/>
    </source>
</evidence>
<feature type="transmembrane region" description="Helical" evidence="2">
    <location>
        <begin position="141"/>
        <end position="163"/>
    </location>
</feature>
<keyword evidence="2" id="KW-0472">Membrane</keyword>
<dbReference type="InterPro" id="IPR013830">
    <property type="entry name" value="SGNH_hydro"/>
</dbReference>
<feature type="transmembrane region" description="Helical" evidence="2">
    <location>
        <begin position="19"/>
        <end position="38"/>
    </location>
</feature>
<dbReference type="Proteomes" id="UP001432060">
    <property type="component" value="Chromosome"/>
</dbReference>
<sequence>MNGVEPTAPAERRGRRSMVLWWGPRVMFVGGAVVLVVESSRGVPLWELRLALYVFGACSAVFIVRQLWVGHQQGPGGDAPRWLVRAAAFLTAAGVLVLVAHLAGFKGDALPLVGSVLLLLGLGWFVEAWRGAKPGQQRNALLWWGVALCALTAVTAIAAGLLLPKAKGGLFLSLLIALGLALLVVLPLGLNVLSEWGVRRLRQRNSAAGDDTGGGIVGYLGIAGIVLAVLTVAYLGYLDWVLAAVLVAVALVLVLAIVSNTHADIALILATLCLLAAAPPEHATPQALLPAGGQRVLVAIGDSYMSGEGASSYFEGTDDGGRNECRRSPSAYAVALATGDRRFDRLLFLACSGARTYNVIAKADARFLQAQEGRPGHRTEVQGDEPGTQIDQLTSQASSFRPALVIVALGGNDAGFAILGEACIAPGDCEDKEAAFTSNLPKVRGALTATFRSLRKALPADVPIVAVPYPQPLAPAGRCTGVALTKTERDFIHRFVEQVDKTVSDAATEANAGIEYLAEMKDSLKDHQLQLCQGRKSKAGINFVDIASVNGFASQRFSPAKWIHNSLHPNERGHEAMRDTFTTWLNNHPGLLEHRAPTPQGQATSQAVPAPEPECSMTRNAGNPHCQDRIRAWELEQTRGRWPWLLLALLALAVLWVASIAAFSLLPGRKPPHRDPASRARAR</sequence>
<name>A0ABZ1XWX6_9ACTN</name>
<dbReference type="PANTHER" id="PTHR37981:SF1">
    <property type="entry name" value="SGNH HYDROLASE-TYPE ESTERASE DOMAIN-CONTAINING PROTEIN"/>
    <property type="match status" value="1"/>
</dbReference>
<evidence type="ECO:0000313" key="5">
    <source>
        <dbReference type="Proteomes" id="UP001432060"/>
    </source>
</evidence>
<keyword evidence="2" id="KW-1133">Transmembrane helix</keyword>
<dbReference type="InterPro" id="IPR037460">
    <property type="entry name" value="SEST-like"/>
</dbReference>
<feature type="domain" description="SGNH hydrolase-type esterase" evidence="3">
    <location>
        <begin position="299"/>
        <end position="576"/>
    </location>
</feature>